<organism evidence="7 8">
    <name type="scientific">Xenoophorus captivus</name>
    <dbReference type="NCBI Taxonomy" id="1517983"/>
    <lineage>
        <taxon>Eukaryota</taxon>
        <taxon>Metazoa</taxon>
        <taxon>Chordata</taxon>
        <taxon>Craniata</taxon>
        <taxon>Vertebrata</taxon>
        <taxon>Euteleostomi</taxon>
        <taxon>Actinopterygii</taxon>
        <taxon>Neopterygii</taxon>
        <taxon>Teleostei</taxon>
        <taxon>Neoteleostei</taxon>
        <taxon>Acanthomorphata</taxon>
        <taxon>Ovalentaria</taxon>
        <taxon>Atherinomorphae</taxon>
        <taxon>Cyprinodontiformes</taxon>
        <taxon>Goodeidae</taxon>
        <taxon>Xenoophorus</taxon>
    </lineage>
</organism>
<evidence type="ECO:0000256" key="5">
    <source>
        <dbReference type="ARBA" id="ARBA00023157"/>
    </source>
</evidence>
<evidence type="ECO:0000313" key="7">
    <source>
        <dbReference type="EMBL" id="MEQ2210829.1"/>
    </source>
</evidence>
<dbReference type="InterPro" id="IPR012599">
    <property type="entry name" value="Propeptide_C1A"/>
</dbReference>
<dbReference type="Gene3D" id="3.90.70.10">
    <property type="entry name" value="Cysteine proteinases"/>
    <property type="match status" value="1"/>
</dbReference>
<accession>A0ABV0RRG4</accession>
<keyword evidence="8" id="KW-1185">Reference proteome</keyword>
<reference evidence="7 8" key="1">
    <citation type="submission" date="2021-06" db="EMBL/GenBank/DDBJ databases">
        <authorList>
            <person name="Palmer J.M."/>
        </authorList>
    </citation>
    <scope>NUCLEOTIDE SEQUENCE [LARGE SCALE GENOMIC DNA]</scope>
    <source>
        <strain evidence="7 8">XC_2019</strain>
        <tissue evidence="7">Muscle</tissue>
    </source>
</reference>
<evidence type="ECO:0000256" key="4">
    <source>
        <dbReference type="ARBA" id="ARBA00022807"/>
    </source>
</evidence>
<dbReference type="Proteomes" id="UP001434883">
    <property type="component" value="Unassembled WGS sequence"/>
</dbReference>
<evidence type="ECO:0000256" key="2">
    <source>
        <dbReference type="ARBA" id="ARBA00022729"/>
    </source>
</evidence>
<keyword evidence="3" id="KW-0378">Hydrolase</keyword>
<keyword evidence="1" id="KW-0645">Protease</keyword>
<keyword evidence="4" id="KW-0788">Thiol protease</keyword>
<name>A0ABV0RRG4_9TELE</name>
<keyword evidence="5" id="KW-1015">Disulfide bond</keyword>
<protein>
    <recommendedName>
        <fullName evidence="6">Peptidase C1A propeptide domain-containing protein</fullName>
    </recommendedName>
</protein>
<evidence type="ECO:0000259" key="6">
    <source>
        <dbReference type="Pfam" id="PF08127"/>
    </source>
</evidence>
<evidence type="ECO:0000256" key="3">
    <source>
        <dbReference type="ARBA" id="ARBA00022801"/>
    </source>
</evidence>
<proteinExistence type="predicted"/>
<sequence>MWYRQAAFPSHTKEYTTVMKHDTELPLLVLAASLSVSLARPHIHPLSSDMVNYINKLNTTWKAGHNFRDVDYGYVKNLCGTLLKGPKLPVM</sequence>
<dbReference type="Pfam" id="PF08127">
    <property type="entry name" value="Propeptide_C1"/>
    <property type="match status" value="1"/>
</dbReference>
<evidence type="ECO:0000313" key="8">
    <source>
        <dbReference type="Proteomes" id="UP001434883"/>
    </source>
</evidence>
<comment type="caution">
    <text evidence="7">The sequence shown here is derived from an EMBL/GenBank/DDBJ whole genome shotgun (WGS) entry which is preliminary data.</text>
</comment>
<dbReference type="EMBL" id="JAHRIN010054743">
    <property type="protein sequence ID" value="MEQ2210829.1"/>
    <property type="molecule type" value="Genomic_DNA"/>
</dbReference>
<feature type="domain" description="Peptidase C1A propeptide" evidence="6">
    <location>
        <begin position="46"/>
        <end position="84"/>
    </location>
</feature>
<gene>
    <name evidence="7" type="ORF">XENOCAPTIV_020153</name>
</gene>
<evidence type="ECO:0000256" key="1">
    <source>
        <dbReference type="ARBA" id="ARBA00022670"/>
    </source>
</evidence>
<keyword evidence="2" id="KW-0732">Signal</keyword>